<name>G5INB7_9FIRM</name>
<comment type="caution">
    <text evidence="3">The sequence shown here is derived from an EMBL/GenBank/DDBJ whole genome shotgun (WGS) entry which is preliminary data.</text>
</comment>
<organism evidence="3 4">
    <name type="scientific">Hungatella hathewayi WAL-18680</name>
    <dbReference type="NCBI Taxonomy" id="742737"/>
    <lineage>
        <taxon>Bacteria</taxon>
        <taxon>Bacillati</taxon>
        <taxon>Bacillota</taxon>
        <taxon>Clostridia</taxon>
        <taxon>Lachnospirales</taxon>
        <taxon>Lachnospiraceae</taxon>
        <taxon>Hungatella</taxon>
    </lineage>
</organism>
<dbReference type="OrthoDB" id="8595425at2"/>
<dbReference type="PATRIC" id="fig|742737.3.peg.4981"/>
<dbReference type="SUPFAM" id="SSF46785">
    <property type="entry name" value="Winged helix' DNA-binding domain"/>
    <property type="match status" value="1"/>
</dbReference>
<evidence type="ECO:0008006" key="5">
    <source>
        <dbReference type="Google" id="ProtNLM"/>
    </source>
</evidence>
<sequence>MTIDYAILGLLSWKPLTGYDVKRVMQESPFLYWSGNNNQIYKALVKLLENGFATSEVQYQESTPNKKIYSITEAGAAELRKWVISTEPEIPEFKKTFLIQLSWSGLLEPEEIDELLTKYEKTMTQQLAMHKEEKRREKDFPNRSEQEHFVWEMIYHNYCVTCEAELQWIQQFREGLKKYRQGE</sequence>
<evidence type="ECO:0000313" key="4">
    <source>
        <dbReference type="Proteomes" id="UP000005384"/>
    </source>
</evidence>
<protein>
    <recommendedName>
        <fullName evidence="5">Transcription regulator PadR N-terminal domain-containing protein</fullName>
    </recommendedName>
</protein>
<dbReference type="PANTHER" id="PTHR43252:SF6">
    <property type="entry name" value="NEGATIVE TRANSCRIPTION REGULATOR PADR"/>
    <property type="match status" value="1"/>
</dbReference>
<dbReference type="InterPro" id="IPR036388">
    <property type="entry name" value="WH-like_DNA-bd_sf"/>
</dbReference>
<dbReference type="Pfam" id="PF03551">
    <property type="entry name" value="PadR"/>
    <property type="match status" value="1"/>
</dbReference>
<dbReference type="InterPro" id="IPR036390">
    <property type="entry name" value="WH_DNA-bd_sf"/>
</dbReference>
<evidence type="ECO:0000259" key="1">
    <source>
        <dbReference type="Pfam" id="PF03551"/>
    </source>
</evidence>
<accession>G5INB7</accession>
<dbReference type="Proteomes" id="UP000005384">
    <property type="component" value="Unassembled WGS sequence"/>
</dbReference>
<dbReference type="PANTHER" id="PTHR43252">
    <property type="entry name" value="TRANSCRIPTIONAL REGULATOR YQJI"/>
    <property type="match status" value="1"/>
</dbReference>
<keyword evidence="4" id="KW-1185">Reference proteome</keyword>
<dbReference type="InterPro" id="IPR005149">
    <property type="entry name" value="Tscrpt_reg_PadR_N"/>
</dbReference>
<dbReference type="EMBL" id="ADLN01000127">
    <property type="protein sequence ID" value="EHI57088.1"/>
    <property type="molecule type" value="Genomic_DNA"/>
</dbReference>
<gene>
    <name evidence="3" type="ORF">HMPREF9473_04995</name>
</gene>
<feature type="domain" description="Transcription regulator PadR C-terminal" evidence="2">
    <location>
        <begin position="94"/>
        <end position="176"/>
    </location>
</feature>
<evidence type="ECO:0000313" key="3">
    <source>
        <dbReference type="EMBL" id="EHI57088.1"/>
    </source>
</evidence>
<dbReference type="RefSeq" id="WP_006782983.1">
    <property type="nucleotide sequence ID" value="NZ_CP040506.1"/>
</dbReference>
<reference evidence="3 4" key="1">
    <citation type="submission" date="2011-08" db="EMBL/GenBank/DDBJ databases">
        <title>The Genome Sequence of Clostridium hathewayi WAL-18680.</title>
        <authorList>
            <consortium name="The Broad Institute Genome Sequencing Platform"/>
            <person name="Earl A."/>
            <person name="Ward D."/>
            <person name="Feldgarden M."/>
            <person name="Gevers D."/>
            <person name="Finegold S.M."/>
            <person name="Summanen P.H."/>
            <person name="Molitoris D.R."/>
            <person name="Song M."/>
            <person name="Daigneault M."/>
            <person name="Allen-Vercoe E."/>
            <person name="Young S.K."/>
            <person name="Zeng Q."/>
            <person name="Gargeya S."/>
            <person name="Fitzgerald M."/>
            <person name="Haas B."/>
            <person name="Abouelleil A."/>
            <person name="Alvarado L."/>
            <person name="Arachchi H.M."/>
            <person name="Berlin A."/>
            <person name="Brown A."/>
            <person name="Chapman S.B."/>
            <person name="Chen Z."/>
            <person name="Dunbar C."/>
            <person name="Freedman E."/>
            <person name="Gearin G."/>
            <person name="Gellesch M."/>
            <person name="Goldberg J."/>
            <person name="Griggs A."/>
            <person name="Gujja S."/>
            <person name="Heiman D."/>
            <person name="Howarth C."/>
            <person name="Larson L."/>
            <person name="Lui A."/>
            <person name="MacDonald P.J.P."/>
            <person name="Montmayeur A."/>
            <person name="Murphy C."/>
            <person name="Neiman D."/>
            <person name="Pearson M."/>
            <person name="Priest M."/>
            <person name="Roberts A."/>
            <person name="Saif S."/>
            <person name="Shea T."/>
            <person name="Shenoy N."/>
            <person name="Sisk P."/>
            <person name="Stolte C."/>
            <person name="Sykes S."/>
            <person name="Wortman J."/>
            <person name="Nusbaum C."/>
            <person name="Birren B."/>
        </authorList>
    </citation>
    <scope>NUCLEOTIDE SEQUENCE [LARGE SCALE GENOMIC DNA]</scope>
    <source>
        <strain evidence="3 4">WAL-18680</strain>
    </source>
</reference>
<evidence type="ECO:0000259" key="2">
    <source>
        <dbReference type="Pfam" id="PF10400"/>
    </source>
</evidence>
<dbReference type="Gene3D" id="1.10.10.10">
    <property type="entry name" value="Winged helix-like DNA-binding domain superfamily/Winged helix DNA-binding domain"/>
    <property type="match status" value="1"/>
</dbReference>
<dbReference type="HOGENOM" id="CLU_089258_1_1_9"/>
<dbReference type="Pfam" id="PF10400">
    <property type="entry name" value="Vir_act_alpha_C"/>
    <property type="match status" value="1"/>
</dbReference>
<proteinExistence type="predicted"/>
<feature type="domain" description="Transcription regulator PadR N-terminal" evidence="1">
    <location>
        <begin position="7"/>
        <end position="81"/>
    </location>
</feature>
<dbReference type="InterPro" id="IPR018309">
    <property type="entry name" value="Tscrpt_reg_PadR_C"/>
</dbReference>
<dbReference type="AlphaFoldDB" id="G5INB7"/>